<feature type="coiled-coil region" evidence="1">
    <location>
        <begin position="294"/>
        <end position="321"/>
    </location>
</feature>
<keyword evidence="3" id="KW-1185">Reference proteome</keyword>
<proteinExistence type="predicted"/>
<gene>
    <name evidence="2" type="ORF">VPR01S_34_00050</name>
</gene>
<organism evidence="2 3">
    <name type="scientific">Vibrio proteolyticus NBRC 13287</name>
    <dbReference type="NCBI Taxonomy" id="1219065"/>
    <lineage>
        <taxon>Bacteria</taxon>
        <taxon>Pseudomonadati</taxon>
        <taxon>Pseudomonadota</taxon>
        <taxon>Gammaproteobacteria</taxon>
        <taxon>Vibrionales</taxon>
        <taxon>Vibrionaceae</taxon>
        <taxon>Vibrio</taxon>
    </lineage>
</organism>
<evidence type="ECO:0000313" key="3">
    <source>
        <dbReference type="Proteomes" id="UP000016570"/>
    </source>
</evidence>
<comment type="caution">
    <text evidence="2">The sequence shown here is derived from an EMBL/GenBank/DDBJ whole genome shotgun (WGS) entry which is preliminary data.</text>
</comment>
<accession>U3BIQ7</accession>
<dbReference type="STRING" id="1219065.VPR01S_34_00050"/>
<reference evidence="2 3" key="1">
    <citation type="submission" date="2013-09" db="EMBL/GenBank/DDBJ databases">
        <title>Whole genome shotgun sequence of Vibrio proteolyticus NBRC 13287.</title>
        <authorList>
            <person name="Isaki S."/>
            <person name="Hosoyama A."/>
            <person name="Numata M."/>
            <person name="Hashimoto M."/>
            <person name="Hosoyama Y."/>
            <person name="Tsuchikane K."/>
            <person name="Noguchi M."/>
            <person name="Hirakata S."/>
            <person name="Ichikawa N."/>
            <person name="Ohji S."/>
            <person name="Yamazoe A."/>
            <person name="Fujita N."/>
        </authorList>
    </citation>
    <scope>NUCLEOTIDE SEQUENCE [LARGE SCALE GENOMIC DNA]</scope>
    <source>
        <strain evidence="2 3">NBRC 13287</strain>
    </source>
</reference>
<dbReference type="EMBL" id="BATJ01000034">
    <property type="protein sequence ID" value="GAD69519.1"/>
    <property type="molecule type" value="Genomic_DNA"/>
</dbReference>
<evidence type="ECO:0000256" key="1">
    <source>
        <dbReference type="SAM" id="Coils"/>
    </source>
</evidence>
<dbReference type="eggNOG" id="ENOG5031NR6">
    <property type="taxonomic scope" value="Bacteria"/>
</dbReference>
<sequence length="377" mass="43339">MAFLLLLQIKCLWHNALGLGGSVAHPLIGRYTNLNISSEEFDVNRGLYASLIANELYKHSDKEWIVELETYHRYWYDLVVNPGEVADYFDTRQLIVNNLKRIKKEVEEHLEKRFVYFICSRERVRFNTNKKPTFNPITGKTKLHLLVGEKAVKKSVKCTFVDVATRKVSKPDIQLTDKYITFKDSTGYLTTYPIHDFLEQSEINLGIASRVEYVGYTKNPHTRPTNGSHTGLSDVLYQIAEEKRDSLIYFNVFKVTAQAVNTAMNVQFTVANAMSNEVDAELEGQILEKCFIFYFNSKNQTRNKEKERRELENNLVKLSADHKIKAIHVSYEFEVPNEYGVLSSSEIRPAIGHIFTVTNDSDGIVIKEGSEIFDELV</sequence>
<keyword evidence="1" id="KW-0175">Coiled coil</keyword>
<name>U3BIQ7_VIBPR</name>
<dbReference type="AlphaFoldDB" id="U3BIQ7"/>
<dbReference type="Proteomes" id="UP000016570">
    <property type="component" value="Unassembled WGS sequence"/>
</dbReference>
<protein>
    <submittedName>
        <fullName evidence="2">Uncharacterized protein</fullName>
    </submittedName>
</protein>
<evidence type="ECO:0000313" key="2">
    <source>
        <dbReference type="EMBL" id="GAD69519.1"/>
    </source>
</evidence>